<comment type="subcellular location">
    <subcellularLocation>
        <location evidence="1">Golgi apparatus membrane</location>
        <topology evidence="1">Single-pass type II membrane protein</topology>
    </subcellularLocation>
</comment>
<evidence type="ECO:0000256" key="3">
    <source>
        <dbReference type="ARBA" id="ARBA00022729"/>
    </source>
</evidence>
<dbReference type="Pfam" id="PF06439">
    <property type="entry name" value="3keto-disac_hyd"/>
    <property type="match status" value="1"/>
</dbReference>
<dbReference type="SMART" id="SM00606">
    <property type="entry name" value="CBD_IV"/>
    <property type="match status" value="1"/>
</dbReference>
<dbReference type="RefSeq" id="WP_344880228.1">
    <property type="nucleotide sequence ID" value="NZ_BAAAZP010000080.1"/>
</dbReference>
<keyword evidence="7" id="KW-0333">Golgi apparatus</keyword>
<dbReference type="Gene3D" id="2.60.120.560">
    <property type="entry name" value="Exo-inulinase, domain 1"/>
    <property type="match status" value="1"/>
</dbReference>
<dbReference type="Proteomes" id="UP001500902">
    <property type="component" value="Unassembled WGS sequence"/>
</dbReference>
<dbReference type="InterPro" id="IPR029062">
    <property type="entry name" value="Class_I_gatase-like"/>
</dbReference>
<feature type="domain" description="CBM6" evidence="9">
    <location>
        <begin position="430"/>
        <end position="553"/>
    </location>
</feature>
<dbReference type="PANTHER" id="PTHR40469">
    <property type="entry name" value="SECRETED GLYCOSYL HYDROLASE"/>
    <property type="match status" value="1"/>
</dbReference>
<keyword evidence="8" id="KW-0472">Membrane</keyword>
<dbReference type="Pfam" id="PF03422">
    <property type="entry name" value="CBM_6"/>
    <property type="match status" value="1"/>
</dbReference>
<keyword evidence="6" id="KW-1133">Transmembrane helix</keyword>
<dbReference type="CDD" id="cd04084">
    <property type="entry name" value="CBM6_xylanase-like"/>
    <property type="match status" value="1"/>
</dbReference>
<dbReference type="Gene3D" id="3.40.50.880">
    <property type="match status" value="1"/>
</dbReference>
<keyword evidence="3" id="KW-0732">Signal</keyword>
<dbReference type="Pfam" id="PF06283">
    <property type="entry name" value="ThuA"/>
    <property type="match status" value="1"/>
</dbReference>
<reference evidence="11" key="1">
    <citation type="journal article" date="2019" name="Int. J. Syst. Evol. Microbiol.">
        <title>The Global Catalogue of Microorganisms (GCM) 10K type strain sequencing project: providing services to taxonomists for standard genome sequencing and annotation.</title>
        <authorList>
            <consortium name="The Broad Institute Genomics Platform"/>
            <consortium name="The Broad Institute Genome Sequencing Center for Infectious Disease"/>
            <person name="Wu L."/>
            <person name="Ma J."/>
        </authorList>
    </citation>
    <scope>NUCLEOTIDE SEQUENCE [LARGE SCALE GENOMIC DNA]</scope>
    <source>
        <strain evidence="11">JCM 16904</strain>
    </source>
</reference>
<evidence type="ECO:0000259" key="9">
    <source>
        <dbReference type="PROSITE" id="PS51175"/>
    </source>
</evidence>
<evidence type="ECO:0000256" key="1">
    <source>
        <dbReference type="ARBA" id="ARBA00004323"/>
    </source>
</evidence>
<protein>
    <recommendedName>
        <fullName evidence="9">CBM6 domain-containing protein</fullName>
    </recommendedName>
</protein>
<dbReference type="SUPFAM" id="SSF49785">
    <property type="entry name" value="Galactose-binding domain-like"/>
    <property type="match status" value="1"/>
</dbReference>
<keyword evidence="4" id="KW-0378">Hydrolase</keyword>
<dbReference type="InterPro" id="IPR006584">
    <property type="entry name" value="Cellulose-bd_IV"/>
</dbReference>
<dbReference type="InterPro" id="IPR005084">
    <property type="entry name" value="CBM6"/>
</dbReference>
<dbReference type="Gene3D" id="3.20.20.80">
    <property type="entry name" value="Glycosidases"/>
    <property type="match status" value="1"/>
</dbReference>
<dbReference type="InterPro" id="IPR026071">
    <property type="entry name" value="Glyco_Hydrolase_99"/>
</dbReference>
<evidence type="ECO:0000313" key="11">
    <source>
        <dbReference type="Proteomes" id="UP001500902"/>
    </source>
</evidence>
<keyword evidence="2" id="KW-0812">Transmembrane</keyword>
<dbReference type="Gene3D" id="2.60.120.260">
    <property type="entry name" value="Galactose-binding domain-like"/>
    <property type="match status" value="1"/>
</dbReference>
<dbReference type="InterPro" id="IPR008979">
    <property type="entry name" value="Galactose-bd-like_sf"/>
</dbReference>
<evidence type="ECO:0000256" key="6">
    <source>
        <dbReference type="ARBA" id="ARBA00022989"/>
    </source>
</evidence>
<dbReference type="Pfam" id="PF16317">
    <property type="entry name" value="Glyco_hydro_99"/>
    <property type="match status" value="1"/>
</dbReference>
<dbReference type="PANTHER" id="PTHR40469:SF2">
    <property type="entry name" value="GALACTOSE-BINDING DOMAIN-LIKE SUPERFAMILY PROTEIN"/>
    <property type="match status" value="1"/>
</dbReference>
<evidence type="ECO:0000313" key="10">
    <source>
        <dbReference type="EMBL" id="GAA3673003.1"/>
    </source>
</evidence>
<accession>A0ABP7C1Z7</accession>
<dbReference type="CDD" id="cd11574">
    <property type="entry name" value="GH99"/>
    <property type="match status" value="1"/>
</dbReference>
<dbReference type="InterPro" id="IPR029010">
    <property type="entry name" value="ThuA-like"/>
</dbReference>
<name>A0ABP7C1Z7_9ACTN</name>
<gene>
    <name evidence="10" type="ORF">GCM10022224_041600</name>
</gene>
<keyword evidence="5" id="KW-0735">Signal-anchor</keyword>
<dbReference type="EMBL" id="BAAAZP010000080">
    <property type="protein sequence ID" value="GAA3673003.1"/>
    <property type="molecule type" value="Genomic_DNA"/>
</dbReference>
<evidence type="ECO:0000256" key="8">
    <source>
        <dbReference type="ARBA" id="ARBA00023136"/>
    </source>
</evidence>
<evidence type="ECO:0000256" key="2">
    <source>
        <dbReference type="ARBA" id="ARBA00022692"/>
    </source>
</evidence>
<evidence type="ECO:0000256" key="7">
    <source>
        <dbReference type="ARBA" id="ARBA00023034"/>
    </source>
</evidence>
<evidence type="ECO:0000256" key="5">
    <source>
        <dbReference type="ARBA" id="ARBA00022968"/>
    </source>
</evidence>
<comment type="caution">
    <text evidence="10">The sequence shown here is derived from an EMBL/GenBank/DDBJ whole genome shotgun (WGS) entry which is preliminary data.</text>
</comment>
<sequence>MLHKLLSLVLVAAGLTAPSVNLAYEVLVFSKTAGFRHDSIPAGLQAIRDLGAANAFTVTATEDAGAFTAANLSGYEAVVFLNTTGDVLNDAQQTAFQAYVDGGGGYVGVHAAADTEYGWPYYEKLAGAYFKSHPAIQQATVRTEDRAHPATAHLGSSWTRTDEWYNYRTNPRPSVRVLQSLDEGSYSGGDMGDHPITWCHPQVQGRAFYTGLGHTAESYADPAFRNLLLGGIRYAAGTAKADCRPETGYTALYNGSTSGWSQAGPGSFTNADATLTSQGGMGLLWYSARELGAYSLKLDFRVTGDSNSGVFVGFPASTDPQSAVDNGYEVQIDATDTPDRTTGSIYGFKAADQAARDAALNPPGAWNTYELLVEGERLQVLLNGVKVNDFTNTDPRRSLRQGHVGIQNHGASDQVAFRNIRLKQLGAGTVTVEGESYTSNSGVQIATHAPASGGRTLGYVDNGDWAGYSQVSTAGATRFGARVSSGGAGGTIQVRSGSATGTLLGSVTVPVTGGWENFQNVSTALTGSATGPLFLVFTGGAGNLFDVDTITLESGTTGGPPLSDKVHVFYYPWYGAPQVNGAWRHWQQGGRTPPDDIGADLYPVLGAYDSGDFAGAVTQHMKWIRQSGAGVLVLSWWGRGSYEDGLARGVLDAAAKEGLKVAWHLEPYSGRSAASTVEDVRYINQTYGTHPAFSDAFYVFESLRITDWSALSQVNQDNVILAQTTDTTKIANFNGMYTYDAIAGATAPGWQQAADYARQHGLVWAPSVGPGYIDDRAVPGNTTPTLARDNGATYDREWSNALQTRPTWVSITSFNEWHEGSVIEPAVARTGYQSYEGAYGRTGASAQTAYLDRTAYWVGQFAAAG</sequence>
<keyword evidence="11" id="KW-1185">Reference proteome</keyword>
<dbReference type="PROSITE" id="PS51175">
    <property type="entry name" value="CBM6"/>
    <property type="match status" value="1"/>
</dbReference>
<organism evidence="10 11">
    <name type="scientific">Nonomuraea antimicrobica</name>
    <dbReference type="NCBI Taxonomy" id="561173"/>
    <lineage>
        <taxon>Bacteria</taxon>
        <taxon>Bacillati</taxon>
        <taxon>Actinomycetota</taxon>
        <taxon>Actinomycetes</taxon>
        <taxon>Streptosporangiales</taxon>
        <taxon>Streptosporangiaceae</taxon>
        <taxon>Nonomuraea</taxon>
    </lineage>
</organism>
<dbReference type="SUPFAM" id="SSF52317">
    <property type="entry name" value="Class I glutamine amidotransferase-like"/>
    <property type="match status" value="1"/>
</dbReference>
<evidence type="ECO:0000256" key="4">
    <source>
        <dbReference type="ARBA" id="ARBA00022801"/>
    </source>
</evidence>
<proteinExistence type="predicted"/>
<dbReference type="InterPro" id="IPR010496">
    <property type="entry name" value="AL/BT2_dom"/>
</dbReference>